<sequence>MNRYSSESVMAGLKDFQRATVNHVIDRFFGEQPTRRFLVADETGLGKSVVARGVIAKLHERLQDDDTVDRVDIIYVCSNQDIAKQNLARLKVTPDESIPLASRLTMLARHSKKLQAAKASAGKPLNLVAFTPGTSFDKGWRTGKAEERAMLFLLLEAANDWDGWSRRAALRALQATARLETLEHEISRLEHDLQGEIDRQISKTFLREAKRGRLLSGFNALIDDIGRRTTLPQDLKERASQLTGEMRATLARAGVQTLEPDLVILDEFQRFRHLLDRNEGGEAAELAHHLFEYGQTKTLLLSATPYKPFTLAEEAALGEDHHSDFRRTLSFLCDDPQWNADVTVTFDAYRTALVKGAEVDGHRDELRRLLLQVMTRTERPAEVQAQMHQERRYVIDDLRVTEVRGYAALSRVAKLLDAPSSIEYWKSAPYFLNFTEGYKLGERLRAAVRDGTQDELDGVLSAAQLLDVEAMRRYAPVDLGNGRLRQLAADTVNQGWWKLLWLPPSMPHYSLGEPFSTPAEQGITKRLLFSSWTATPTAVAGLLSYEVERRLADGRLRRNDPAERRRVATRLDYRLDGTRPGAMSTLALFWPHPVLAALCDPLALARARADRLPNQAEMEDAARRQILEVADSRPGARDGDVPAWSAFFRWPGAALPDGLSDSDAVRALSGRSEEDVDGEPTRLGRHVALARETAAGDERIDGGVDGCIGDLVALAMHGPGNVAWRALGRLVGPSDMITERGRWRAAATLSGGLRSLFNRLESTLLLDHLDLDPVYWRAVLRYCASGGLQAVLDEYLHHLRASSGEGLLDDESLLGVATAAAEVLSLRPSTYQAFDPGNPETPIRLLSRFALRYGGRRDDAEGARQPEVRNAFNSPFWPFVLATTSAGQEGIDFHWWCSAVVHWNTPANPVDFEQREGRVHRFGGHAVRRNVAARYRSEALQSGEPDVWKAAYDAARRESGPLGDFAPYWVYPGPAKIERHVMPYVLSRDIPKLDRLKDELALYRLAFGQPRQEDLVALLQRAGVDAEQAASAALTLTPPDGARNAEAVRTTLENDLVAGGNSHER</sequence>
<dbReference type="SMART" id="SM00487">
    <property type="entry name" value="DEXDc"/>
    <property type="match status" value="1"/>
</dbReference>
<gene>
    <name evidence="3" type="ORF">HEB94_000569</name>
</gene>
<feature type="coiled-coil region" evidence="1">
    <location>
        <begin position="172"/>
        <end position="199"/>
    </location>
</feature>
<evidence type="ECO:0000313" key="3">
    <source>
        <dbReference type="EMBL" id="MBE1603721.1"/>
    </source>
</evidence>
<proteinExistence type="predicted"/>
<dbReference type="InterPro" id="IPR027417">
    <property type="entry name" value="P-loop_NTPase"/>
</dbReference>
<dbReference type="EMBL" id="JADBEM010000001">
    <property type="protein sequence ID" value="MBE1603721.1"/>
    <property type="molecule type" value="Genomic_DNA"/>
</dbReference>
<name>A0A927RFY7_9ACTN</name>
<reference evidence="3" key="1">
    <citation type="submission" date="2020-10" db="EMBL/GenBank/DDBJ databases">
        <title>Sequencing the genomes of 1000 actinobacteria strains.</title>
        <authorList>
            <person name="Klenk H.-P."/>
        </authorList>
    </citation>
    <scope>NUCLEOTIDE SEQUENCE</scope>
    <source>
        <strain evidence="3">DSM 45354</strain>
    </source>
</reference>
<feature type="domain" description="Helicase ATP-binding" evidence="2">
    <location>
        <begin position="9"/>
        <end position="338"/>
    </location>
</feature>
<protein>
    <recommendedName>
        <fullName evidence="2">Helicase ATP-binding domain-containing protein</fullName>
    </recommendedName>
</protein>
<accession>A0A927RFY7</accession>
<comment type="caution">
    <text evidence="3">The sequence shown here is derived from an EMBL/GenBank/DDBJ whole genome shotgun (WGS) entry which is preliminary data.</text>
</comment>
<dbReference type="Pfam" id="PF00271">
    <property type="entry name" value="Helicase_C"/>
    <property type="match status" value="1"/>
</dbReference>
<evidence type="ECO:0000313" key="4">
    <source>
        <dbReference type="Proteomes" id="UP000638648"/>
    </source>
</evidence>
<keyword evidence="4" id="KW-1185">Reference proteome</keyword>
<evidence type="ECO:0000259" key="2">
    <source>
        <dbReference type="SMART" id="SM00487"/>
    </source>
</evidence>
<evidence type="ECO:0000256" key="1">
    <source>
        <dbReference type="SAM" id="Coils"/>
    </source>
</evidence>
<dbReference type="InterPro" id="IPR001650">
    <property type="entry name" value="Helicase_C-like"/>
</dbReference>
<dbReference type="Proteomes" id="UP000638648">
    <property type="component" value="Unassembled WGS sequence"/>
</dbReference>
<dbReference type="RefSeq" id="WP_192748462.1">
    <property type="nucleotide sequence ID" value="NZ_BAABJL010000266.1"/>
</dbReference>
<organism evidence="3 4">
    <name type="scientific">Actinopolymorpha pittospori</name>
    <dbReference type="NCBI Taxonomy" id="648752"/>
    <lineage>
        <taxon>Bacteria</taxon>
        <taxon>Bacillati</taxon>
        <taxon>Actinomycetota</taxon>
        <taxon>Actinomycetes</taxon>
        <taxon>Propionibacteriales</taxon>
        <taxon>Actinopolymorphaceae</taxon>
        <taxon>Actinopolymorpha</taxon>
    </lineage>
</organism>
<dbReference type="AlphaFoldDB" id="A0A927RFY7"/>
<dbReference type="InterPro" id="IPR014001">
    <property type="entry name" value="Helicase_ATP-bd"/>
</dbReference>
<dbReference type="SUPFAM" id="SSF52540">
    <property type="entry name" value="P-loop containing nucleoside triphosphate hydrolases"/>
    <property type="match status" value="2"/>
</dbReference>
<keyword evidence="1" id="KW-0175">Coiled coil</keyword>
<dbReference type="Gene3D" id="3.40.50.300">
    <property type="entry name" value="P-loop containing nucleotide triphosphate hydrolases"/>
    <property type="match status" value="2"/>
</dbReference>